<accession>G7WCX5</accession>
<dbReference type="OrthoDB" id="1813557at2"/>
<dbReference type="HOGENOM" id="CLU_2698641_0_0_9"/>
<dbReference type="Proteomes" id="UP000006346">
    <property type="component" value="Chromosome"/>
</dbReference>
<evidence type="ECO:0000256" key="1">
    <source>
        <dbReference type="SAM" id="Phobius"/>
    </source>
</evidence>
<keyword evidence="1" id="KW-1133">Transmembrane helix</keyword>
<keyword evidence="3" id="KW-1185">Reference proteome</keyword>
<evidence type="ECO:0000313" key="2">
    <source>
        <dbReference type="EMBL" id="AET66881.1"/>
    </source>
</evidence>
<feature type="transmembrane region" description="Helical" evidence="1">
    <location>
        <begin position="12"/>
        <end position="31"/>
    </location>
</feature>
<protein>
    <submittedName>
        <fullName evidence="2">Uncharacterized protein</fullName>
    </submittedName>
</protein>
<sequence length="73" mass="8293">MKLSNRWGESGKKILIVWFITWILGFVPMAVPTGTFPNKFPVILLWFACTTLVSFICVMILCLRKANIAAEDM</sequence>
<keyword evidence="1" id="KW-0812">Transmembrane</keyword>
<dbReference type="RefSeq" id="WP_014183702.1">
    <property type="nucleotide sequence ID" value="NC_016584.1"/>
</dbReference>
<name>G7WCX5_DESOD</name>
<dbReference type="AlphaFoldDB" id="G7WCX5"/>
<keyword evidence="1" id="KW-0472">Membrane</keyword>
<organism evidence="2 3">
    <name type="scientific">Desulfosporosinus orientis (strain ATCC 19365 / DSM 765 / NCIMB 8382 / VKM B-1628 / Singapore I)</name>
    <name type="common">Desulfotomaculum orientis</name>
    <dbReference type="NCBI Taxonomy" id="768706"/>
    <lineage>
        <taxon>Bacteria</taxon>
        <taxon>Bacillati</taxon>
        <taxon>Bacillota</taxon>
        <taxon>Clostridia</taxon>
        <taxon>Eubacteriales</taxon>
        <taxon>Desulfitobacteriaceae</taxon>
        <taxon>Desulfosporosinus</taxon>
    </lineage>
</organism>
<reference evidence="3" key="1">
    <citation type="submission" date="2011-11" db="EMBL/GenBank/DDBJ databases">
        <title>Complete sequence of Desulfosporosinus orientis DSM 765.</title>
        <authorList>
            <person name="Lucas S."/>
            <person name="Han J."/>
            <person name="Lapidus A."/>
            <person name="Cheng J.-F."/>
            <person name="Goodwin L."/>
            <person name="Pitluck S."/>
            <person name="Peters L."/>
            <person name="Ovchinnikova G."/>
            <person name="Teshima H."/>
            <person name="Detter J.C."/>
            <person name="Han C."/>
            <person name="Tapia R."/>
            <person name="Land M."/>
            <person name="Hauser L."/>
            <person name="Kyrpides N."/>
            <person name="Ivanova N."/>
            <person name="Pagani I."/>
            <person name="Pester M."/>
            <person name="Spring S."/>
            <person name="Ollivier B."/>
            <person name="Rattei T."/>
            <person name="Klenk H.-P."/>
            <person name="Wagner M."/>
            <person name="Loy A."/>
            <person name="Woyke T."/>
        </authorList>
    </citation>
    <scope>NUCLEOTIDE SEQUENCE [LARGE SCALE GENOMIC DNA]</scope>
    <source>
        <strain evidence="3">ATCC 19365 / DSM 765 / NCIMB 8382 / VKM B-1628</strain>
    </source>
</reference>
<dbReference type="KEGG" id="dor:Desor_1214"/>
<evidence type="ECO:0000313" key="3">
    <source>
        <dbReference type="Proteomes" id="UP000006346"/>
    </source>
</evidence>
<proteinExistence type="predicted"/>
<gene>
    <name evidence="2" type="ordered locus">Desor_1214</name>
</gene>
<dbReference type="STRING" id="768706.Desor_1214"/>
<reference evidence="2 3" key="2">
    <citation type="journal article" date="2012" name="J. Bacteriol.">
        <title>Complete genome sequences of Desulfosporosinus orientis DSM765T, Desulfosporosinus youngiae DSM17734T, Desulfosporosinus meridiei DSM13257T, and Desulfosporosinus acidiphilus DSM22704T.</title>
        <authorList>
            <person name="Pester M."/>
            <person name="Brambilla E."/>
            <person name="Alazard D."/>
            <person name="Rattei T."/>
            <person name="Weinmaier T."/>
            <person name="Han J."/>
            <person name="Lucas S."/>
            <person name="Lapidus A."/>
            <person name="Cheng J.F."/>
            <person name="Goodwin L."/>
            <person name="Pitluck S."/>
            <person name="Peters L."/>
            <person name="Ovchinnikova G."/>
            <person name="Teshima H."/>
            <person name="Detter J.C."/>
            <person name="Han C.S."/>
            <person name="Tapia R."/>
            <person name="Land M.L."/>
            <person name="Hauser L."/>
            <person name="Kyrpides N.C."/>
            <person name="Ivanova N.N."/>
            <person name="Pagani I."/>
            <person name="Huntmann M."/>
            <person name="Wei C.L."/>
            <person name="Davenport K.W."/>
            <person name="Daligault H."/>
            <person name="Chain P.S."/>
            <person name="Chen A."/>
            <person name="Mavromatis K."/>
            <person name="Markowitz V."/>
            <person name="Szeto E."/>
            <person name="Mikhailova N."/>
            <person name="Pati A."/>
            <person name="Wagner M."/>
            <person name="Woyke T."/>
            <person name="Ollivier B."/>
            <person name="Klenk H.P."/>
            <person name="Spring S."/>
            <person name="Loy A."/>
        </authorList>
    </citation>
    <scope>NUCLEOTIDE SEQUENCE [LARGE SCALE GENOMIC DNA]</scope>
    <source>
        <strain evidence="3">ATCC 19365 / DSM 765 / NCIMB 8382 / VKM B-1628</strain>
    </source>
</reference>
<feature type="transmembrane region" description="Helical" evidence="1">
    <location>
        <begin position="43"/>
        <end position="63"/>
    </location>
</feature>
<dbReference type="EMBL" id="CP003108">
    <property type="protein sequence ID" value="AET66881.1"/>
    <property type="molecule type" value="Genomic_DNA"/>
</dbReference>